<sequence>MNSTEALETLELAAAHQWGIISTAQAEQEGISRLQISRLSKRGILQRARHGIYYLPSIRNDQATEVKAAWIALEPGTFVDDRWDLNETIAVSHESAARLHNIGTLIPAKHYFSASHRKQTTQPDITVYSNHTLLPEEIVNMDGLPVTSIERTISDLAATHIERNYLADLVADGLRREGVSFESVARALKPHAHAYGCTTSEELVQELQAEAVPLEEQLDQMLSALHFAENLVRNPSRSSEHQKVASGKVFEFNDAFERAVSRHVALAMEEIGKKFRQSVEKNISLQEWRVELTKAVEYSLEQKHTDETR</sequence>
<proteinExistence type="predicted"/>
<organism evidence="2 3">
    <name type="scientific">Corynebacterium renale</name>
    <dbReference type="NCBI Taxonomy" id="1724"/>
    <lineage>
        <taxon>Bacteria</taxon>
        <taxon>Bacillati</taxon>
        <taxon>Actinomycetota</taxon>
        <taxon>Actinomycetes</taxon>
        <taxon>Mycobacteriales</taxon>
        <taxon>Corynebacteriaceae</taxon>
        <taxon>Corynebacterium</taxon>
    </lineage>
</organism>
<keyword evidence="3" id="KW-1185">Reference proteome</keyword>
<reference evidence="2 3" key="1">
    <citation type="submission" date="2017-10" db="EMBL/GenBank/DDBJ databases">
        <title>Sequencing the genomes of 1000 actinobacteria strains.</title>
        <authorList>
            <person name="Klenk H.-P."/>
        </authorList>
    </citation>
    <scope>NUCLEOTIDE SEQUENCE [LARGE SCALE GENOMIC DNA]</scope>
    <source>
        <strain evidence="2 3">DSM 20688</strain>
    </source>
</reference>
<gene>
    <name evidence="2" type="ORF">ATK06_0849</name>
</gene>
<evidence type="ECO:0000313" key="3">
    <source>
        <dbReference type="Proteomes" id="UP000221653"/>
    </source>
</evidence>
<comment type="caution">
    <text evidence="2">The sequence shown here is derived from an EMBL/GenBank/DDBJ whole genome shotgun (WGS) entry which is preliminary data.</text>
</comment>
<dbReference type="AlphaFoldDB" id="A0A2A9DPC2"/>
<dbReference type="RefSeq" id="WP_053072868.1">
    <property type="nucleotide sequence ID" value="NZ_LDYE01000009.1"/>
</dbReference>
<dbReference type="InterPro" id="IPR025159">
    <property type="entry name" value="AbiEi_N"/>
</dbReference>
<name>A0A2A9DPC2_9CORY</name>
<protein>
    <submittedName>
        <fullName evidence="2">Putative AbiEi antitoxin of type IV toxin-antitoxin system</fullName>
    </submittedName>
</protein>
<evidence type="ECO:0000313" key="2">
    <source>
        <dbReference type="EMBL" id="PFG27770.1"/>
    </source>
</evidence>
<dbReference type="Pfam" id="PF13338">
    <property type="entry name" value="AbiEi_4"/>
    <property type="match status" value="1"/>
</dbReference>
<dbReference type="Proteomes" id="UP000221653">
    <property type="component" value="Unassembled WGS sequence"/>
</dbReference>
<accession>A0A2A9DPC2</accession>
<evidence type="ECO:0000259" key="1">
    <source>
        <dbReference type="Pfam" id="PF13338"/>
    </source>
</evidence>
<dbReference type="EMBL" id="PDJF01000001">
    <property type="protein sequence ID" value="PFG27770.1"/>
    <property type="molecule type" value="Genomic_DNA"/>
</dbReference>
<feature type="domain" description="AbiEi antitoxin N-terminal" evidence="1">
    <location>
        <begin position="10"/>
        <end position="56"/>
    </location>
</feature>